<sequence>MAEEPHRKLSLSTNPEELAKLAEEDSGSSDPNTADKPADELAENADKTEPPIEDEPIGEELLETEPVVPKKEPVPEKSKSRANLVLEYDLIDMYPEMSLLIQTTKKDWNCHDPEVIRAMWLESKTNALRAWKYKNTKILKRKKPDLTMQMNHTVQLRQEYRERMKERNKEEERRLAMLHVGREAPDFQEIKLPTNLTAELRYKFNRDNPPVPRYYLHHFERYKKPPFKLKTSSGTGCQPNALQSA</sequence>
<dbReference type="EMBL" id="JBBCAQ010000027">
    <property type="protein sequence ID" value="KAK7586126.1"/>
    <property type="molecule type" value="Genomic_DNA"/>
</dbReference>
<gene>
    <name evidence="2" type="ORF">V9T40_004002</name>
</gene>
<evidence type="ECO:0000313" key="2">
    <source>
        <dbReference type="EMBL" id="KAK7586126.1"/>
    </source>
</evidence>
<evidence type="ECO:0000256" key="1">
    <source>
        <dbReference type="SAM" id="MobiDB-lite"/>
    </source>
</evidence>
<feature type="compositionally biased region" description="Basic and acidic residues" evidence="1">
    <location>
        <begin position="36"/>
        <end position="50"/>
    </location>
</feature>
<evidence type="ECO:0000313" key="3">
    <source>
        <dbReference type="Proteomes" id="UP001367676"/>
    </source>
</evidence>
<protein>
    <submittedName>
        <fullName evidence="2">Uncharacterized protein</fullName>
    </submittedName>
</protein>
<comment type="caution">
    <text evidence="2">The sequence shown here is derived from an EMBL/GenBank/DDBJ whole genome shotgun (WGS) entry which is preliminary data.</text>
</comment>
<feature type="region of interest" description="Disordered" evidence="1">
    <location>
        <begin position="1"/>
        <end position="77"/>
    </location>
</feature>
<name>A0AAN9TI67_9HEMI</name>
<dbReference type="AlphaFoldDB" id="A0AAN9TI67"/>
<organism evidence="2 3">
    <name type="scientific">Parthenolecanium corni</name>
    <dbReference type="NCBI Taxonomy" id="536013"/>
    <lineage>
        <taxon>Eukaryota</taxon>
        <taxon>Metazoa</taxon>
        <taxon>Ecdysozoa</taxon>
        <taxon>Arthropoda</taxon>
        <taxon>Hexapoda</taxon>
        <taxon>Insecta</taxon>
        <taxon>Pterygota</taxon>
        <taxon>Neoptera</taxon>
        <taxon>Paraneoptera</taxon>
        <taxon>Hemiptera</taxon>
        <taxon>Sternorrhyncha</taxon>
        <taxon>Coccoidea</taxon>
        <taxon>Coccidae</taxon>
        <taxon>Parthenolecanium</taxon>
    </lineage>
</organism>
<feature type="compositionally biased region" description="Acidic residues" evidence="1">
    <location>
        <begin position="51"/>
        <end position="63"/>
    </location>
</feature>
<keyword evidence="3" id="KW-1185">Reference proteome</keyword>
<proteinExistence type="predicted"/>
<dbReference type="Proteomes" id="UP001367676">
    <property type="component" value="Unassembled WGS sequence"/>
</dbReference>
<feature type="compositionally biased region" description="Basic and acidic residues" evidence="1">
    <location>
        <begin position="68"/>
        <end position="77"/>
    </location>
</feature>
<accession>A0AAN9TI67</accession>
<reference evidence="2 3" key="1">
    <citation type="submission" date="2024-03" db="EMBL/GenBank/DDBJ databases">
        <title>Adaptation during the transition from Ophiocordyceps entomopathogen to insect associate is accompanied by gene loss and intensified selection.</title>
        <authorList>
            <person name="Ward C.M."/>
            <person name="Onetto C.A."/>
            <person name="Borneman A.R."/>
        </authorList>
    </citation>
    <scope>NUCLEOTIDE SEQUENCE [LARGE SCALE GENOMIC DNA]</scope>
    <source>
        <strain evidence="2">AWRI1</strain>
        <tissue evidence="2">Single Adult Female</tissue>
    </source>
</reference>